<dbReference type="Pfam" id="PF07589">
    <property type="entry name" value="PEP-CTERM"/>
    <property type="match status" value="1"/>
</dbReference>
<dbReference type="Proteomes" id="UP000366872">
    <property type="component" value="Unassembled WGS sequence"/>
</dbReference>
<dbReference type="AlphaFoldDB" id="A0A6C2TWE9"/>
<evidence type="ECO:0000256" key="1">
    <source>
        <dbReference type="SAM" id="SignalP"/>
    </source>
</evidence>
<accession>A0A6C2TWE9</accession>
<feature type="chain" id="PRO_5025533173" description="Ice-binding protein C-terminal domain-containing protein" evidence="1">
    <location>
        <begin position="19"/>
        <end position="185"/>
    </location>
</feature>
<reference evidence="3 4" key="1">
    <citation type="submission" date="2019-04" db="EMBL/GenBank/DDBJ databases">
        <authorList>
            <person name="Van Vliet M D."/>
        </authorList>
    </citation>
    <scope>NUCLEOTIDE SEQUENCE [LARGE SCALE GENOMIC DNA]</scope>
    <source>
        <strain evidence="3 4">F1</strain>
    </source>
</reference>
<evidence type="ECO:0000313" key="4">
    <source>
        <dbReference type="Proteomes" id="UP000366872"/>
    </source>
</evidence>
<protein>
    <recommendedName>
        <fullName evidence="2">Ice-binding protein C-terminal domain-containing protein</fullName>
    </recommendedName>
</protein>
<sequence length="185" mass="19981">MRKIITIATLLACNIVNASLMTDAVRLSGVGGSYDLWLEPQSYGDSVIFLSVADLAMTMTHEGGALPHQADWYVVNVDDEFTPENISLDMFSPYEMGSSIPLAPSFYLGVTASTLDLGYGARNSFGWAKFGYELGGELTLQESAVAYESGGIEIGTHNVIPEPSSALLMLVAGAGGWMFRRKLRR</sequence>
<dbReference type="EMBL" id="CAAHFG010000001">
    <property type="protein sequence ID" value="VGO11824.1"/>
    <property type="molecule type" value="Genomic_DNA"/>
</dbReference>
<proteinExistence type="predicted"/>
<feature type="domain" description="Ice-binding protein C-terminal" evidence="2">
    <location>
        <begin position="160"/>
        <end position="182"/>
    </location>
</feature>
<name>A0A6C2TWE9_PONDE</name>
<dbReference type="NCBIfam" id="TIGR02595">
    <property type="entry name" value="PEP_CTERM"/>
    <property type="match status" value="1"/>
</dbReference>
<evidence type="ECO:0000259" key="2">
    <source>
        <dbReference type="Pfam" id="PF07589"/>
    </source>
</evidence>
<feature type="signal peptide" evidence="1">
    <location>
        <begin position="1"/>
        <end position="18"/>
    </location>
</feature>
<dbReference type="RefSeq" id="WP_136077542.1">
    <property type="nucleotide sequence ID" value="NZ_CAAHFG010000001.1"/>
</dbReference>
<keyword evidence="1" id="KW-0732">Signal</keyword>
<keyword evidence="4" id="KW-1185">Reference proteome</keyword>
<evidence type="ECO:0000313" key="3">
    <source>
        <dbReference type="EMBL" id="VGO11824.1"/>
    </source>
</evidence>
<organism evidence="3 4">
    <name type="scientific">Pontiella desulfatans</name>
    <dbReference type="NCBI Taxonomy" id="2750659"/>
    <lineage>
        <taxon>Bacteria</taxon>
        <taxon>Pseudomonadati</taxon>
        <taxon>Kiritimatiellota</taxon>
        <taxon>Kiritimatiellia</taxon>
        <taxon>Kiritimatiellales</taxon>
        <taxon>Pontiellaceae</taxon>
        <taxon>Pontiella</taxon>
    </lineage>
</organism>
<dbReference type="InterPro" id="IPR013424">
    <property type="entry name" value="Ice-binding_C"/>
</dbReference>
<gene>
    <name evidence="3" type="ORF">PDESU_00371</name>
</gene>